<comment type="caution">
    <text evidence="2">The sequence shown here is derived from an EMBL/GenBank/DDBJ whole genome shotgun (WGS) entry which is preliminary data.</text>
</comment>
<dbReference type="RefSeq" id="WP_034352597.1">
    <property type="nucleotide sequence ID" value="NZ_JHAC01000004.1"/>
</dbReference>
<evidence type="ECO:0000313" key="3">
    <source>
        <dbReference type="Proteomes" id="UP000020492"/>
    </source>
</evidence>
<evidence type="ECO:0000313" key="2">
    <source>
        <dbReference type="EMBL" id="EYB69595.1"/>
    </source>
</evidence>
<dbReference type="EMBL" id="JHAC01000004">
    <property type="protein sequence ID" value="EYB69595.1"/>
    <property type="molecule type" value="Genomic_DNA"/>
</dbReference>
<keyword evidence="3" id="KW-1185">Reference proteome</keyword>
<dbReference type="OrthoDB" id="66829at2"/>
<organism evidence="2 3">
    <name type="scientific">Deinococcus phoenicis</name>
    <dbReference type="NCBI Taxonomy" id="1476583"/>
    <lineage>
        <taxon>Bacteria</taxon>
        <taxon>Thermotogati</taxon>
        <taxon>Deinococcota</taxon>
        <taxon>Deinococci</taxon>
        <taxon>Deinococcales</taxon>
        <taxon>Deinococcaceae</taxon>
        <taxon>Deinococcus</taxon>
    </lineage>
</organism>
<dbReference type="Gene3D" id="3.10.180.10">
    <property type="entry name" value="2,3-Dihydroxybiphenyl 1,2-Dioxygenase, domain 1"/>
    <property type="match status" value="1"/>
</dbReference>
<proteinExistence type="predicted"/>
<dbReference type="InterPro" id="IPR029068">
    <property type="entry name" value="Glyas_Bleomycin-R_OHBP_Dase"/>
</dbReference>
<dbReference type="Pfam" id="PF00903">
    <property type="entry name" value="Glyoxalase"/>
    <property type="match status" value="1"/>
</dbReference>
<feature type="domain" description="VOC" evidence="1">
    <location>
        <begin position="1"/>
        <end position="124"/>
    </location>
</feature>
<protein>
    <recommendedName>
        <fullName evidence="1">VOC domain-containing protein</fullName>
    </recommendedName>
</protein>
<gene>
    <name evidence="2" type="ORF">DEIPH_ctg004orf0116</name>
</gene>
<reference evidence="2 3" key="1">
    <citation type="submission" date="2014-03" db="EMBL/GenBank/DDBJ databases">
        <title>Draft genome sequence of Deinococcus phoenicis 1P10ME.</title>
        <authorList>
            <person name="Stepanov V.G."/>
            <person name="Vaishampayan P."/>
            <person name="Venkateswaran K."/>
            <person name="Fox G.E."/>
        </authorList>
    </citation>
    <scope>NUCLEOTIDE SEQUENCE [LARGE SCALE GENOMIC DNA]</scope>
    <source>
        <strain evidence="2 3">1P10ME</strain>
    </source>
</reference>
<name>A0A016QU14_9DEIO</name>
<sequence length="137" mass="14897">MHITQSAISLNVPDVRASAEFLKRHFGFVQEMDHEGVASLTRADAGFNLIFLQTGLSTFKPPQIAGNAGQGLLVVFVVDDIDAEYTRLQAEGVPVVTPIETEPWGERYFQVSDPNGVMVQLVQWVTVPEESGGAAQP</sequence>
<dbReference type="InterPro" id="IPR004360">
    <property type="entry name" value="Glyas_Fos-R_dOase_dom"/>
</dbReference>
<dbReference type="PANTHER" id="PTHR36503:SF3">
    <property type="entry name" value="BLR0126 PROTEIN"/>
    <property type="match status" value="1"/>
</dbReference>
<dbReference type="PANTHER" id="PTHR36503">
    <property type="entry name" value="BLR2520 PROTEIN"/>
    <property type="match status" value="1"/>
</dbReference>
<dbReference type="SUPFAM" id="SSF54593">
    <property type="entry name" value="Glyoxalase/Bleomycin resistance protein/Dihydroxybiphenyl dioxygenase"/>
    <property type="match status" value="1"/>
</dbReference>
<dbReference type="PATRIC" id="fig|1476583.3.peg.268"/>
<evidence type="ECO:0000259" key="1">
    <source>
        <dbReference type="PROSITE" id="PS51819"/>
    </source>
</evidence>
<dbReference type="Proteomes" id="UP000020492">
    <property type="component" value="Unassembled WGS sequence"/>
</dbReference>
<dbReference type="AlphaFoldDB" id="A0A016QU14"/>
<dbReference type="STRING" id="1476583.DEIPH_ctg004orf0116"/>
<accession>A0A016QU14</accession>
<dbReference type="PROSITE" id="PS51819">
    <property type="entry name" value="VOC"/>
    <property type="match status" value="1"/>
</dbReference>
<dbReference type="eggNOG" id="COG0346">
    <property type="taxonomic scope" value="Bacteria"/>
</dbReference>
<dbReference type="InterPro" id="IPR037523">
    <property type="entry name" value="VOC_core"/>
</dbReference>